<organism evidence="1 2">
    <name type="scientific">Hymenoscyphus fraxineus</name>
    <dbReference type="NCBI Taxonomy" id="746836"/>
    <lineage>
        <taxon>Eukaryota</taxon>
        <taxon>Fungi</taxon>
        <taxon>Dikarya</taxon>
        <taxon>Ascomycota</taxon>
        <taxon>Pezizomycotina</taxon>
        <taxon>Leotiomycetes</taxon>
        <taxon>Helotiales</taxon>
        <taxon>Helotiaceae</taxon>
        <taxon>Hymenoscyphus</taxon>
    </lineage>
</organism>
<dbReference type="AlphaFoldDB" id="A0A9N9KPM7"/>
<dbReference type="SUPFAM" id="SSF52047">
    <property type="entry name" value="RNI-like"/>
    <property type="match status" value="1"/>
</dbReference>
<accession>A0A9N9KPM7</accession>
<reference evidence="1" key="1">
    <citation type="submission" date="2021-07" db="EMBL/GenBank/DDBJ databases">
        <authorList>
            <person name="Durling M."/>
        </authorList>
    </citation>
    <scope>NUCLEOTIDE SEQUENCE</scope>
</reference>
<sequence length="243" mass="27856">MSDPPSSNRNFHFPTRTLSIYSLKGLDDIIESLKSTPDFKQTNKINILENEAIEDEYDDKYGEERFLTKAEREERDSKLSLQISHNMGAILDIIQAENGLKEFTWENLFHKPRDSQVFWDALWRSSKSLEKLNLVFNPHELHRIAELSGPTEKFAVLKTLCVDARGAHGDNGAFLSKLLRACPAIEELTLSFPNCDLEDCRIRNITWDFTFPSLKSFTFHGYGPDEVTFSSFLARHPGIKTLV</sequence>
<protein>
    <submittedName>
        <fullName evidence="1">Uncharacterized protein</fullName>
    </submittedName>
</protein>
<dbReference type="Proteomes" id="UP000696280">
    <property type="component" value="Unassembled WGS sequence"/>
</dbReference>
<dbReference type="InterPro" id="IPR032675">
    <property type="entry name" value="LRR_dom_sf"/>
</dbReference>
<name>A0A9N9KPM7_9HELO</name>
<dbReference type="Gene3D" id="3.80.10.10">
    <property type="entry name" value="Ribonuclease Inhibitor"/>
    <property type="match status" value="1"/>
</dbReference>
<keyword evidence="2" id="KW-1185">Reference proteome</keyword>
<dbReference type="OrthoDB" id="3929397at2759"/>
<dbReference type="EMBL" id="CAJVRL010000038">
    <property type="protein sequence ID" value="CAG8950821.1"/>
    <property type="molecule type" value="Genomic_DNA"/>
</dbReference>
<comment type="caution">
    <text evidence="1">The sequence shown here is derived from an EMBL/GenBank/DDBJ whole genome shotgun (WGS) entry which is preliminary data.</text>
</comment>
<proteinExistence type="predicted"/>
<gene>
    <name evidence="1" type="ORF">HYFRA_00003037</name>
</gene>
<evidence type="ECO:0000313" key="1">
    <source>
        <dbReference type="EMBL" id="CAG8950821.1"/>
    </source>
</evidence>
<evidence type="ECO:0000313" key="2">
    <source>
        <dbReference type="Proteomes" id="UP000696280"/>
    </source>
</evidence>